<keyword evidence="1" id="KW-0812">Transmembrane</keyword>
<evidence type="ECO:0000256" key="1">
    <source>
        <dbReference type="SAM" id="Phobius"/>
    </source>
</evidence>
<dbReference type="AlphaFoldDB" id="A0A239D2N0"/>
<sequence>MKKIVLTTALCMTMAGAAIADTKPVSKMKPDQLRKDMVVSSQSAELTATSSGASILIPLLLIVILATAASSGGGSSHYYHPYPY</sequence>
<proteinExistence type="predicted"/>
<evidence type="ECO:0000256" key="2">
    <source>
        <dbReference type="SAM" id="SignalP"/>
    </source>
</evidence>
<evidence type="ECO:0000313" key="4">
    <source>
        <dbReference type="Proteomes" id="UP000198440"/>
    </source>
</evidence>
<protein>
    <recommendedName>
        <fullName evidence="5">Ferrochelatase</fullName>
    </recommendedName>
</protein>
<keyword evidence="1" id="KW-0472">Membrane</keyword>
<feature type="signal peptide" evidence="2">
    <location>
        <begin position="1"/>
        <end position="20"/>
    </location>
</feature>
<organism evidence="3 4">
    <name type="scientific">Antarctobacter heliothermus</name>
    <dbReference type="NCBI Taxonomy" id="74033"/>
    <lineage>
        <taxon>Bacteria</taxon>
        <taxon>Pseudomonadati</taxon>
        <taxon>Pseudomonadota</taxon>
        <taxon>Alphaproteobacteria</taxon>
        <taxon>Rhodobacterales</taxon>
        <taxon>Roseobacteraceae</taxon>
        <taxon>Antarctobacter</taxon>
    </lineage>
</organism>
<gene>
    <name evidence="3" type="ORF">SAMN04488078_100931</name>
</gene>
<evidence type="ECO:0000313" key="3">
    <source>
        <dbReference type="EMBL" id="SNS26278.1"/>
    </source>
</evidence>
<keyword evidence="2" id="KW-0732">Signal</keyword>
<feature type="transmembrane region" description="Helical" evidence="1">
    <location>
        <begin position="44"/>
        <end position="69"/>
    </location>
</feature>
<keyword evidence="1" id="KW-1133">Transmembrane helix</keyword>
<dbReference type="EMBL" id="FZON01000009">
    <property type="protein sequence ID" value="SNS26278.1"/>
    <property type="molecule type" value="Genomic_DNA"/>
</dbReference>
<name>A0A239D2N0_9RHOB</name>
<dbReference type="OrthoDB" id="9962425at2"/>
<accession>A0A239D2N0</accession>
<dbReference type="Proteomes" id="UP000198440">
    <property type="component" value="Unassembled WGS sequence"/>
</dbReference>
<feature type="chain" id="PRO_5013325936" description="Ferrochelatase" evidence="2">
    <location>
        <begin position="21"/>
        <end position="84"/>
    </location>
</feature>
<dbReference type="RefSeq" id="WP_089277087.1">
    <property type="nucleotide sequence ID" value="NZ_FZON01000009.1"/>
</dbReference>
<evidence type="ECO:0008006" key="5">
    <source>
        <dbReference type="Google" id="ProtNLM"/>
    </source>
</evidence>
<reference evidence="3 4" key="1">
    <citation type="submission" date="2017-06" db="EMBL/GenBank/DDBJ databases">
        <authorList>
            <person name="Kim H.J."/>
            <person name="Triplett B.A."/>
        </authorList>
    </citation>
    <scope>NUCLEOTIDE SEQUENCE [LARGE SCALE GENOMIC DNA]</scope>
    <source>
        <strain evidence="3 4">DSM 11445</strain>
    </source>
</reference>